<evidence type="ECO:0000256" key="1">
    <source>
        <dbReference type="SAM" id="MobiDB-lite"/>
    </source>
</evidence>
<accession>E4YX52</accession>
<dbReference type="Proteomes" id="UP000011014">
    <property type="component" value="Unassembled WGS sequence"/>
</dbReference>
<name>E4YX52_OIKDI</name>
<dbReference type="EMBL" id="FN655746">
    <property type="protein sequence ID" value="CBY40035.1"/>
    <property type="molecule type" value="Genomic_DNA"/>
</dbReference>
<reference evidence="2" key="1">
    <citation type="journal article" date="2010" name="Science">
        <title>Plasticity of animal genome architecture unmasked by rapid evolution of a pelagic tunicate.</title>
        <authorList>
            <person name="Denoeud F."/>
            <person name="Henriet S."/>
            <person name="Mungpakdee S."/>
            <person name="Aury J.M."/>
            <person name="Da Silva C."/>
            <person name="Brinkmann H."/>
            <person name="Mikhaleva J."/>
            <person name="Olsen L.C."/>
            <person name="Jubin C."/>
            <person name="Canestro C."/>
            <person name="Bouquet J.M."/>
            <person name="Danks G."/>
            <person name="Poulain J."/>
            <person name="Campsteijn C."/>
            <person name="Adamski M."/>
            <person name="Cross I."/>
            <person name="Yadetie F."/>
            <person name="Muffato M."/>
            <person name="Louis A."/>
            <person name="Butcher S."/>
            <person name="Tsagkogeorga G."/>
            <person name="Konrad A."/>
            <person name="Singh S."/>
            <person name="Jensen M.F."/>
            <person name="Cong E.H."/>
            <person name="Eikeseth-Otteraa H."/>
            <person name="Noel B."/>
            <person name="Anthouard V."/>
            <person name="Porcel B.M."/>
            <person name="Kachouri-Lafond R."/>
            <person name="Nishino A."/>
            <person name="Ugolini M."/>
            <person name="Chourrout P."/>
            <person name="Nishida H."/>
            <person name="Aasland R."/>
            <person name="Huzurbazar S."/>
            <person name="Westhof E."/>
            <person name="Delsuc F."/>
            <person name="Lehrach H."/>
            <person name="Reinhardt R."/>
            <person name="Weissenbach J."/>
            <person name="Roy S.W."/>
            <person name="Artiguenave F."/>
            <person name="Postlethwait J.H."/>
            <person name="Manak J.R."/>
            <person name="Thompson E.M."/>
            <person name="Jaillon O."/>
            <person name="Du Pasquier L."/>
            <person name="Boudinot P."/>
            <person name="Liberles D.A."/>
            <person name="Volff J.N."/>
            <person name="Philippe H."/>
            <person name="Lenhard B."/>
            <person name="Roest Crollius H."/>
            <person name="Wincker P."/>
            <person name="Chourrout D."/>
        </authorList>
    </citation>
    <scope>NUCLEOTIDE SEQUENCE [LARGE SCALE GENOMIC DNA]</scope>
</reference>
<sequence length="159" mass="18272">MIGQEERDCLDKVTEVTGISVDRFKFKMEQVEGLRGRASDALDKCSKRAIRDGRVAEIKQAILNSKKLQEEYFTRHENDLMALRHDANLKKVSKRSDLANIPTYLLPAQIKNSLNIENARLKPQTKNYHKKGLSTKEKQALLKKRRANDPLKTKAKRAK</sequence>
<proteinExistence type="predicted"/>
<organism evidence="2">
    <name type="scientific">Oikopleura dioica</name>
    <name type="common">Tunicate</name>
    <dbReference type="NCBI Taxonomy" id="34765"/>
    <lineage>
        <taxon>Eukaryota</taxon>
        <taxon>Metazoa</taxon>
        <taxon>Chordata</taxon>
        <taxon>Tunicata</taxon>
        <taxon>Appendicularia</taxon>
        <taxon>Copelata</taxon>
        <taxon>Oikopleuridae</taxon>
        <taxon>Oikopleura</taxon>
    </lineage>
</organism>
<protein>
    <submittedName>
        <fullName evidence="2">Uncharacterized protein</fullName>
    </submittedName>
</protein>
<evidence type="ECO:0000313" key="2">
    <source>
        <dbReference type="EMBL" id="CBY40035.1"/>
    </source>
</evidence>
<dbReference type="AlphaFoldDB" id="E4YX52"/>
<feature type="region of interest" description="Disordered" evidence="1">
    <location>
        <begin position="123"/>
        <end position="159"/>
    </location>
</feature>
<gene>
    <name evidence="2" type="ORF">GSOID_T00020641001</name>
</gene>